<protein>
    <submittedName>
        <fullName evidence="1">RusA family crossover junction endodeoxyribonuclease</fullName>
    </submittedName>
</protein>
<gene>
    <name evidence="1" type="ORF">WLF18_02380</name>
</gene>
<dbReference type="Proteomes" id="UP001386972">
    <property type="component" value="Unassembled WGS sequence"/>
</dbReference>
<dbReference type="EMBL" id="JBBNAW010000001">
    <property type="protein sequence ID" value="MEK2607954.1"/>
    <property type="molecule type" value="Genomic_DNA"/>
</dbReference>
<keyword evidence="2" id="KW-1185">Reference proteome</keyword>
<reference evidence="1 2" key="1">
    <citation type="submission" date="2024-03" db="EMBL/GenBank/DDBJ databases">
        <title>Screening, Identification and Application of a Plant Lactobacillus Strain.</title>
        <authorList>
            <person name="Li Y.L."/>
        </authorList>
    </citation>
    <scope>NUCLEOTIDE SEQUENCE [LARGE SCALE GENOMIC DNA]</scope>
    <source>
        <strain evidence="1 2">JDB</strain>
    </source>
</reference>
<dbReference type="RefSeq" id="WP_340610273.1">
    <property type="nucleotide sequence ID" value="NZ_JBBNAW010000001.1"/>
</dbReference>
<accession>A0ABU8ZUB0</accession>
<dbReference type="Pfam" id="PF05866">
    <property type="entry name" value="RusA"/>
    <property type="match status" value="1"/>
</dbReference>
<dbReference type="Gene3D" id="3.30.1330.70">
    <property type="entry name" value="Holliday junction resolvase RusA"/>
    <property type="match status" value="1"/>
</dbReference>
<organism evidence="1 2">
    <name type="scientific">Pseudomonas shirazensis</name>
    <dbReference type="NCBI Taxonomy" id="2745494"/>
    <lineage>
        <taxon>Bacteria</taxon>
        <taxon>Pseudomonadati</taxon>
        <taxon>Pseudomonadota</taxon>
        <taxon>Gammaproteobacteria</taxon>
        <taxon>Pseudomonadales</taxon>
        <taxon>Pseudomonadaceae</taxon>
        <taxon>Pseudomonas</taxon>
    </lineage>
</organism>
<comment type="caution">
    <text evidence="1">The sequence shown here is derived from an EMBL/GenBank/DDBJ whole genome shotgun (WGS) entry which is preliminary data.</text>
</comment>
<dbReference type="SUPFAM" id="SSF103084">
    <property type="entry name" value="Holliday junction resolvase RusA"/>
    <property type="match status" value="1"/>
</dbReference>
<sequence>MVRIFIKTSNCDQDNHYLIEQMATASVGLELHFDEIVSTQSRLERKRELTQVIQRELSQFKWLISGSVRIEFAWYLHSTQRQETDKVGDLDNITKPILDSLTGPDGILIDDSQIGSVNTFWMSRNEQLSSNIGTQCVSF</sequence>
<evidence type="ECO:0000313" key="2">
    <source>
        <dbReference type="Proteomes" id="UP001386972"/>
    </source>
</evidence>
<name>A0ABU8ZUB0_9PSED</name>
<dbReference type="InterPro" id="IPR008822">
    <property type="entry name" value="Endonuclease_RusA-like"/>
</dbReference>
<proteinExistence type="predicted"/>
<dbReference type="InterPro" id="IPR036614">
    <property type="entry name" value="RusA-like_sf"/>
</dbReference>
<evidence type="ECO:0000313" key="1">
    <source>
        <dbReference type="EMBL" id="MEK2607954.1"/>
    </source>
</evidence>